<keyword evidence="2" id="KW-0238">DNA-binding</keyword>
<dbReference type="PRINTS" id="PR00038">
    <property type="entry name" value="HTHLUXR"/>
</dbReference>
<evidence type="ECO:0000259" key="4">
    <source>
        <dbReference type="PROSITE" id="PS50043"/>
    </source>
</evidence>
<accession>A0A1F5HBE1</accession>
<evidence type="ECO:0000256" key="3">
    <source>
        <dbReference type="ARBA" id="ARBA00023163"/>
    </source>
</evidence>
<dbReference type="PANTHER" id="PTHR44688:SF16">
    <property type="entry name" value="DNA-BINDING TRANSCRIPTIONAL ACTIVATOR DEVR_DOSR"/>
    <property type="match status" value="1"/>
</dbReference>
<evidence type="ECO:0000313" key="6">
    <source>
        <dbReference type="Proteomes" id="UP000176751"/>
    </source>
</evidence>
<dbReference type="CDD" id="cd06170">
    <property type="entry name" value="LuxR_C_like"/>
    <property type="match status" value="2"/>
</dbReference>
<protein>
    <recommendedName>
        <fullName evidence="4">HTH luxR-type domain-containing protein</fullName>
    </recommendedName>
</protein>
<dbReference type="Pfam" id="PF00196">
    <property type="entry name" value="GerE"/>
    <property type="match status" value="2"/>
</dbReference>
<sequence length="180" mass="20216">MLERNAGLDSVPSECVPFYLLTERQREVLQYRADGLSSCEIASVMGISYRTVEKHIHGISLIAIGDVYSISENYGYANQQRITTIGLIRDGVYYGYLSHDLSDTVISPLSEREVEIVDLLLDTGRTNPEMAGVLSISTRTVDAHMRSIHDKFDTRNCYQLAARAAYLKLHDRWPGKKNGS</sequence>
<gene>
    <name evidence="5" type="ORF">A2196_03285</name>
</gene>
<dbReference type="Gene3D" id="1.10.10.10">
    <property type="entry name" value="Winged helix-like DNA-binding domain superfamily/Winged helix DNA-binding domain"/>
    <property type="match status" value="2"/>
</dbReference>
<dbReference type="EMBL" id="MFCA01000026">
    <property type="protein sequence ID" value="OGE01494.1"/>
    <property type="molecule type" value="Genomic_DNA"/>
</dbReference>
<reference evidence="5 6" key="1">
    <citation type="journal article" date="2016" name="Nat. Commun.">
        <title>Thousands of microbial genomes shed light on interconnected biogeochemical processes in an aquifer system.</title>
        <authorList>
            <person name="Anantharaman K."/>
            <person name="Brown C.T."/>
            <person name="Hug L.A."/>
            <person name="Sharon I."/>
            <person name="Castelle C.J."/>
            <person name="Probst A.J."/>
            <person name="Thomas B.C."/>
            <person name="Singh A."/>
            <person name="Wilkins M.J."/>
            <person name="Karaoz U."/>
            <person name="Brodie E.L."/>
            <person name="Williams K.H."/>
            <person name="Hubbard S.S."/>
            <person name="Banfield J.F."/>
        </authorList>
    </citation>
    <scope>NUCLEOTIDE SEQUENCE [LARGE SCALE GENOMIC DNA]</scope>
</reference>
<dbReference type="InterPro" id="IPR036388">
    <property type="entry name" value="WH-like_DNA-bd_sf"/>
</dbReference>
<dbReference type="STRING" id="1797737.A2196_03285"/>
<dbReference type="GO" id="GO:0006355">
    <property type="term" value="P:regulation of DNA-templated transcription"/>
    <property type="evidence" value="ECO:0007669"/>
    <property type="project" value="InterPro"/>
</dbReference>
<evidence type="ECO:0000313" key="5">
    <source>
        <dbReference type="EMBL" id="OGE01494.1"/>
    </source>
</evidence>
<dbReference type="InterPro" id="IPR000792">
    <property type="entry name" value="Tscrpt_reg_LuxR_C"/>
</dbReference>
<dbReference type="AlphaFoldDB" id="A0A1F5HBE1"/>
<dbReference type="SMART" id="SM00421">
    <property type="entry name" value="HTH_LUXR"/>
    <property type="match status" value="2"/>
</dbReference>
<name>A0A1F5HBE1_9BACT</name>
<keyword evidence="3" id="KW-0804">Transcription</keyword>
<proteinExistence type="predicted"/>
<dbReference type="InterPro" id="IPR016032">
    <property type="entry name" value="Sig_transdc_resp-reg_C-effctor"/>
</dbReference>
<evidence type="ECO:0000256" key="2">
    <source>
        <dbReference type="ARBA" id="ARBA00023125"/>
    </source>
</evidence>
<dbReference type="PANTHER" id="PTHR44688">
    <property type="entry name" value="DNA-BINDING TRANSCRIPTIONAL ACTIVATOR DEVR_DOSR"/>
    <property type="match status" value="1"/>
</dbReference>
<keyword evidence="1" id="KW-0805">Transcription regulation</keyword>
<evidence type="ECO:0000256" key="1">
    <source>
        <dbReference type="ARBA" id="ARBA00023015"/>
    </source>
</evidence>
<dbReference type="PROSITE" id="PS50043">
    <property type="entry name" value="HTH_LUXR_2"/>
    <property type="match status" value="2"/>
</dbReference>
<comment type="caution">
    <text evidence="5">The sequence shown here is derived from an EMBL/GenBank/DDBJ whole genome shotgun (WGS) entry which is preliminary data.</text>
</comment>
<feature type="domain" description="HTH luxR-type" evidence="4">
    <location>
        <begin position="14"/>
        <end position="81"/>
    </location>
</feature>
<dbReference type="Proteomes" id="UP000176751">
    <property type="component" value="Unassembled WGS sequence"/>
</dbReference>
<organism evidence="5 6">
    <name type="scientific">Candidatus Curtissbacteria bacterium RIFOXYA1_FULL_41_14</name>
    <dbReference type="NCBI Taxonomy" id="1797737"/>
    <lineage>
        <taxon>Bacteria</taxon>
        <taxon>Candidatus Curtissiibacteriota</taxon>
    </lineage>
</organism>
<dbReference type="GO" id="GO:0003677">
    <property type="term" value="F:DNA binding"/>
    <property type="evidence" value="ECO:0007669"/>
    <property type="project" value="UniProtKB-KW"/>
</dbReference>
<feature type="domain" description="HTH luxR-type" evidence="4">
    <location>
        <begin position="102"/>
        <end position="168"/>
    </location>
</feature>
<dbReference type="SUPFAM" id="SSF46894">
    <property type="entry name" value="C-terminal effector domain of the bipartite response regulators"/>
    <property type="match status" value="2"/>
</dbReference>